<evidence type="ECO:0000313" key="1">
    <source>
        <dbReference type="EMBL" id="OQO12836.1"/>
    </source>
</evidence>
<dbReference type="PANTHER" id="PTHR42808">
    <property type="entry name" value="HYDROXYSTEROID DEHYDROGENASE-LIKE PROTEIN 2"/>
    <property type="match status" value="1"/>
</dbReference>
<dbReference type="InterPro" id="IPR051935">
    <property type="entry name" value="HSDL2"/>
</dbReference>
<reference evidence="2" key="1">
    <citation type="submission" date="2017-03" db="EMBL/GenBank/DDBJ databases">
        <title>Genomes of endolithic fungi from Antarctica.</title>
        <authorList>
            <person name="Coleine C."/>
            <person name="Masonjones S."/>
            <person name="Stajich J.E."/>
        </authorList>
    </citation>
    <scope>NUCLEOTIDE SEQUENCE [LARGE SCALE GENOMIC DNA]</scope>
    <source>
        <strain evidence="2">CCFEE 5527</strain>
    </source>
</reference>
<dbReference type="STRING" id="1507870.A0A1V8TN97"/>
<proteinExistence type="predicted"/>
<dbReference type="EMBL" id="NAJO01000004">
    <property type="protein sequence ID" value="OQO12836.1"/>
    <property type="molecule type" value="Genomic_DNA"/>
</dbReference>
<comment type="caution">
    <text evidence="1">The sequence shown here is derived from an EMBL/GenBank/DDBJ whole genome shotgun (WGS) entry which is preliminary data.</text>
</comment>
<keyword evidence="2" id="KW-1185">Reference proteome</keyword>
<dbReference type="InParanoid" id="A0A1V8TN97"/>
<dbReference type="OrthoDB" id="5327538at2759"/>
<sequence>MGLAMDWQREGRNQMAITSMWPATAVESAAAQNSKADRAQLRKPTIFSDAIPAILEAPAETVTGQCLLDGNFLRSHVGVTHFAK</sequence>
<dbReference type="PANTHER" id="PTHR42808:SF4">
    <property type="entry name" value="SHORT CHAIN DEHYDROGENASE"/>
    <property type="match status" value="1"/>
</dbReference>
<name>A0A1V8TN97_9PEZI</name>
<dbReference type="Proteomes" id="UP000192596">
    <property type="component" value="Unassembled WGS sequence"/>
</dbReference>
<organism evidence="1 2">
    <name type="scientific">Cryoendolithus antarcticus</name>
    <dbReference type="NCBI Taxonomy" id="1507870"/>
    <lineage>
        <taxon>Eukaryota</taxon>
        <taxon>Fungi</taxon>
        <taxon>Dikarya</taxon>
        <taxon>Ascomycota</taxon>
        <taxon>Pezizomycotina</taxon>
        <taxon>Dothideomycetes</taxon>
        <taxon>Dothideomycetidae</taxon>
        <taxon>Cladosporiales</taxon>
        <taxon>Cladosporiaceae</taxon>
        <taxon>Cryoendolithus</taxon>
    </lineage>
</organism>
<gene>
    <name evidence="1" type="ORF">B0A48_02300</name>
</gene>
<accession>A0A1V8TN97</accession>
<protein>
    <submittedName>
        <fullName evidence="1">Uncharacterized protein</fullName>
    </submittedName>
</protein>
<dbReference type="AlphaFoldDB" id="A0A1V8TN97"/>
<evidence type="ECO:0000313" key="2">
    <source>
        <dbReference type="Proteomes" id="UP000192596"/>
    </source>
</evidence>